<comment type="function">
    <text evidence="10">Electron carrier protein. The oxidized form of the cytochrome c heme group can accept an electron from the heme group of the cytochrome c1 subunit of cytochrome reductase. Cytochrome c then transfers this electron to the cytochrome oxidase complex, the final protein carrier in the mitochondrial electron-transport chain.</text>
</comment>
<dbReference type="InterPro" id="IPR009056">
    <property type="entry name" value="Cyt_c-like_dom"/>
</dbReference>
<proteinExistence type="inferred from homology"/>
<keyword evidence="10" id="KW-0679">Respiratory chain</keyword>
<comment type="subcellular location">
    <subcellularLocation>
        <location evidence="1">Mitochondrion intermembrane space</location>
    </subcellularLocation>
</comment>
<evidence type="ECO:0000256" key="8">
    <source>
        <dbReference type="PROSITE-ProRule" id="PRU00433"/>
    </source>
</evidence>
<dbReference type="GO" id="GO:0046872">
    <property type="term" value="F:metal ion binding"/>
    <property type="evidence" value="ECO:0007669"/>
    <property type="project" value="UniProtKB-KW"/>
</dbReference>
<keyword evidence="7 8" id="KW-0408">Iron</keyword>
<dbReference type="InterPro" id="IPR002327">
    <property type="entry name" value="Cyt_c_1A/1B"/>
</dbReference>
<keyword evidence="3 10" id="KW-0813">Transport</keyword>
<dbReference type="FunFam" id="1.10.760.10:FF:000001">
    <property type="entry name" value="Cytochrome c iso-1"/>
    <property type="match status" value="1"/>
</dbReference>
<organism evidence="12 13">
    <name type="scientific">Albugo candida</name>
    <dbReference type="NCBI Taxonomy" id="65357"/>
    <lineage>
        <taxon>Eukaryota</taxon>
        <taxon>Sar</taxon>
        <taxon>Stramenopiles</taxon>
        <taxon>Oomycota</taxon>
        <taxon>Peronosporomycetes</taxon>
        <taxon>Albuginales</taxon>
        <taxon>Albuginaceae</taxon>
        <taxon>Albugo</taxon>
    </lineage>
</organism>
<evidence type="ECO:0000256" key="1">
    <source>
        <dbReference type="ARBA" id="ARBA00004569"/>
    </source>
</evidence>
<evidence type="ECO:0000313" key="12">
    <source>
        <dbReference type="EMBL" id="CCI42366.1"/>
    </source>
</evidence>
<dbReference type="FunCoup" id="A0A024G7S6">
    <property type="interactions" value="197"/>
</dbReference>
<reference evidence="12 13" key="1">
    <citation type="submission" date="2012-05" db="EMBL/GenBank/DDBJ databases">
        <title>Recombination and specialization in a pathogen metapopulation.</title>
        <authorList>
            <person name="Gardiner A."/>
            <person name="Kemen E."/>
            <person name="Schultz-Larsen T."/>
            <person name="MacLean D."/>
            <person name="Van Oosterhout C."/>
            <person name="Jones J.D.G."/>
        </authorList>
    </citation>
    <scope>NUCLEOTIDE SEQUENCE [LARGE SCALE GENOMIC DNA]</scope>
    <source>
        <strain evidence="12 13">Ac Nc2</strain>
    </source>
</reference>
<dbReference type="PRINTS" id="PR00604">
    <property type="entry name" value="CYTCHRMECIAB"/>
</dbReference>
<sequence>MAKGKTKAELTDDDIVGDAQAGEVTFKKKCAQCHLVEKDKGNKLGPNLHGLINRQSGQVAGYSYSTANKNSNVQWTKVNLFNYLQNPKKFMKGTKMVFAGIKSEQERKDLIAYLVDSCGCE</sequence>
<gene>
    <name evidence="12" type="ORF">BN9_031500</name>
</gene>
<evidence type="ECO:0000256" key="3">
    <source>
        <dbReference type="ARBA" id="ARBA00022448"/>
    </source>
</evidence>
<evidence type="ECO:0000259" key="11">
    <source>
        <dbReference type="PROSITE" id="PS51007"/>
    </source>
</evidence>
<name>A0A024G7S6_9STRA</name>
<dbReference type="GO" id="GO:0005758">
    <property type="term" value="C:mitochondrial intermembrane space"/>
    <property type="evidence" value="ECO:0007669"/>
    <property type="project" value="UniProtKB-SubCell"/>
</dbReference>
<accession>A0A024G7S6</accession>
<evidence type="ECO:0000256" key="5">
    <source>
        <dbReference type="ARBA" id="ARBA00022723"/>
    </source>
</evidence>
<dbReference type="EMBL" id="CAIX01000033">
    <property type="protein sequence ID" value="CCI42366.1"/>
    <property type="molecule type" value="Genomic_DNA"/>
</dbReference>
<keyword evidence="4 8" id="KW-0349">Heme</keyword>
<comment type="PTM">
    <text evidence="10">Binds 1 heme group per subunit.</text>
</comment>
<evidence type="ECO:0000313" key="13">
    <source>
        <dbReference type="Proteomes" id="UP000053237"/>
    </source>
</evidence>
<evidence type="ECO:0000256" key="10">
    <source>
        <dbReference type="RuleBase" id="RU004427"/>
    </source>
</evidence>
<feature type="domain" description="Cytochrome c" evidence="11">
    <location>
        <begin position="17"/>
        <end position="118"/>
    </location>
</feature>
<evidence type="ECO:0000256" key="4">
    <source>
        <dbReference type="ARBA" id="ARBA00022617"/>
    </source>
</evidence>
<dbReference type="Pfam" id="PF00034">
    <property type="entry name" value="Cytochrom_C"/>
    <property type="match status" value="1"/>
</dbReference>
<dbReference type="OrthoDB" id="449280at2759"/>
<dbReference type="GO" id="GO:0009055">
    <property type="term" value="F:electron transfer activity"/>
    <property type="evidence" value="ECO:0007669"/>
    <property type="project" value="InterPro"/>
</dbReference>
<evidence type="ECO:0000256" key="6">
    <source>
        <dbReference type="ARBA" id="ARBA00022982"/>
    </source>
</evidence>
<evidence type="ECO:0000256" key="2">
    <source>
        <dbReference type="ARBA" id="ARBA00006488"/>
    </source>
</evidence>
<dbReference type="Gene3D" id="1.10.760.10">
    <property type="entry name" value="Cytochrome c-like domain"/>
    <property type="match status" value="1"/>
</dbReference>
<dbReference type="AlphaFoldDB" id="A0A024G7S6"/>
<dbReference type="InterPro" id="IPR036909">
    <property type="entry name" value="Cyt_c-like_dom_sf"/>
</dbReference>
<comment type="similarity">
    <text evidence="2 9">Belongs to the cytochrome c family.</text>
</comment>
<dbReference type="InParanoid" id="A0A024G7S6"/>
<keyword evidence="10" id="KW-0496">Mitochondrion</keyword>
<dbReference type="STRING" id="65357.A0A024G7S6"/>
<dbReference type="GO" id="GO:0020037">
    <property type="term" value="F:heme binding"/>
    <property type="evidence" value="ECO:0007669"/>
    <property type="project" value="InterPro"/>
</dbReference>
<dbReference type="Proteomes" id="UP000053237">
    <property type="component" value="Unassembled WGS sequence"/>
</dbReference>
<evidence type="ECO:0000256" key="7">
    <source>
        <dbReference type="ARBA" id="ARBA00023004"/>
    </source>
</evidence>
<comment type="caution">
    <text evidence="12">The sequence shown here is derived from an EMBL/GenBank/DDBJ whole genome shotgun (WGS) entry which is preliminary data.</text>
</comment>
<keyword evidence="13" id="KW-1185">Reference proteome</keyword>
<keyword evidence="6 10" id="KW-0249">Electron transport</keyword>
<keyword evidence="5 8" id="KW-0479">Metal-binding</keyword>
<evidence type="ECO:0000256" key="9">
    <source>
        <dbReference type="RuleBase" id="RU004426"/>
    </source>
</evidence>
<protein>
    <recommendedName>
        <fullName evidence="11">Cytochrome c domain-containing protein</fullName>
    </recommendedName>
</protein>
<dbReference type="SUPFAM" id="SSF46626">
    <property type="entry name" value="Cytochrome c"/>
    <property type="match status" value="1"/>
</dbReference>
<dbReference type="PROSITE" id="PS51007">
    <property type="entry name" value="CYTC"/>
    <property type="match status" value="1"/>
</dbReference>
<dbReference type="PANTHER" id="PTHR11961">
    <property type="entry name" value="CYTOCHROME C"/>
    <property type="match status" value="1"/>
</dbReference>